<dbReference type="GO" id="GO:0016491">
    <property type="term" value="F:oxidoreductase activity"/>
    <property type="evidence" value="ECO:0007669"/>
    <property type="project" value="InterPro"/>
</dbReference>
<keyword evidence="3" id="KW-0808">Transferase</keyword>
<keyword evidence="5" id="KW-0521">NADP</keyword>
<accession>A0AAF0A247</accession>
<feature type="active site" description="Proton acceptor; for dehydratase activity" evidence="9">
    <location>
        <position position="1660"/>
    </location>
</feature>
<dbReference type="SUPFAM" id="SSF50129">
    <property type="entry name" value="GroES-like"/>
    <property type="match status" value="1"/>
</dbReference>
<feature type="region of interest" description="N-terminal hotdog fold" evidence="9">
    <location>
        <begin position="1629"/>
        <end position="1746"/>
    </location>
</feature>
<evidence type="ECO:0000256" key="4">
    <source>
        <dbReference type="ARBA" id="ARBA00022832"/>
    </source>
</evidence>
<dbReference type="SMART" id="SM00827">
    <property type="entry name" value="PKS_AT"/>
    <property type="match status" value="1"/>
</dbReference>
<keyword evidence="2" id="KW-0597">Phosphoprotein</keyword>
<dbReference type="Pfam" id="PF02801">
    <property type="entry name" value="Ketoacyl-synt_C"/>
    <property type="match status" value="1"/>
</dbReference>
<dbReference type="InterPro" id="IPR014030">
    <property type="entry name" value="Ketoacyl_synth_N"/>
</dbReference>
<keyword evidence="7" id="KW-0511">Multifunctional enzyme</keyword>
<dbReference type="GO" id="GO:0031177">
    <property type="term" value="F:phosphopantetheine binding"/>
    <property type="evidence" value="ECO:0007669"/>
    <property type="project" value="InterPro"/>
</dbReference>
<dbReference type="GO" id="GO:0004312">
    <property type="term" value="F:fatty acid synthase activity"/>
    <property type="evidence" value="ECO:0007669"/>
    <property type="project" value="TreeGrafter"/>
</dbReference>
<keyword evidence="4" id="KW-0276">Fatty acid metabolism</keyword>
<dbReference type="InterPro" id="IPR016036">
    <property type="entry name" value="Malonyl_transacylase_ACP-bd"/>
</dbReference>
<dbReference type="InterPro" id="IPR050091">
    <property type="entry name" value="PKS_NRPS_Biosynth_Enz"/>
</dbReference>
<dbReference type="InterPro" id="IPR014043">
    <property type="entry name" value="Acyl_transferase_dom"/>
</dbReference>
<dbReference type="Gene3D" id="3.90.180.10">
    <property type="entry name" value="Medium-chain alcohol dehydrogenases, catalytic domain"/>
    <property type="match status" value="1"/>
</dbReference>
<dbReference type="CDD" id="cd05195">
    <property type="entry name" value="enoyl_red"/>
    <property type="match status" value="1"/>
</dbReference>
<dbReference type="Pfam" id="PF08240">
    <property type="entry name" value="ADH_N"/>
    <property type="match status" value="1"/>
</dbReference>
<evidence type="ECO:0000256" key="8">
    <source>
        <dbReference type="ARBA" id="ARBA00023315"/>
    </source>
</evidence>
<dbReference type="PROSITE" id="PS52004">
    <property type="entry name" value="KS3_2"/>
    <property type="match status" value="1"/>
</dbReference>
<dbReference type="CDD" id="cd02440">
    <property type="entry name" value="AdoMet_MTases"/>
    <property type="match status" value="1"/>
</dbReference>
<evidence type="ECO:0000313" key="14">
    <source>
        <dbReference type="EMBL" id="WED65707.1"/>
    </source>
</evidence>
<evidence type="ECO:0000259" key="11">
    <source>
        <dbReference type="PROSITE" id="PS50075"/>
    </source>
</evidence>
<dbReference type="InterPro" id="IPR049900">
    <property type="entry name" value="PKS_mFAS_DH"/>
</dbReference>
<dbReference type="Pfam" id="PF00698">
    <property type="entry name" value="Acyl_transf_1"/>
    <property type="match status" value="1"/>
</dbReference>
<dbReference type="InterPro" id="IPR020841">
    <property type="entry name" value="PKS_Beta-ketoAc_synthase_dom"/>
</dbReference>
<dbReference type="InterPro" id="IPR014031">
    <property type="entry name" value="Ketoacyl_synth_C"/>
</dbReference>
<dbReference type="SMART" id="SM00822">
    <property type="entry name" value="PKS_KR"/>
    <property type="match status" value="1"/>
</dbReference>
<dbReference type="SMART" id="SM00829">
    <property type="entry name" value="PKS_ER"/>
    <property type="match status" value="1"/>
</dbReference>
<dbReference type="RefSeq" id="WP_330930237.1">
    <property type="nucleotide sequence ID" value="NZ_CP119075.1"/>
</dbReference>
<dbReference type="GO" id="GO:0005886">
    <property type="term" value="C:plasma membrane"/>
    <property type="evidence" value="ECO:0007669"/>
    <property type="project" value="TreeGrafter"/>
</dbReference>
<dbReference type="SMART" id="SM00823">
    <property type="entry name" value="PKS_PP"/>
    <property type="match status" value="1"/>
</dbReference>
<dbReference type="Pfam" id="PF00550">
    <property type="entry name" value="PP-binding"/>
    <property type="match status" value="1"/>
</dbReference>
<dbReference type="Pfam" id="PF22621">
    <property type="entry name" value="CurL-like_PKS_C"/>
    <property type="match status" value="1"/>
</dbReference>
<evidence type="ECO:0000256" key="2">
    <source>
        <dbReference type="ARBA" id="ARBA00022553"/>
    </source>
</evidence>
<evidence type="ECO:0000256" key="5">
    <source>
        <dbReference type="ARBA" id="ARBA00022857"/>
    </source>
</evidence>
<evidence type="ECO:0000256" key="6">
    <source>
        <dbReference type="ARBA" id="ARBA00023098"/>
    </source>
</evidence>
<feature type="domain" description="PKS/mFAS DH" evidence="13">
    <location>
        <begin position="1629"/>
        <end position="1890"/>
    </location>
</feature>
<dbReference type="CDD" id="cd00833">
    <property type="entry name" value="PKS"/>
    <property type="match status" value="1"/>
</dbReference>
<proteinExistence type="predicted"/>
<evidence type="ECO:0000256" key="10">
    <source>
        <dbReference type="SAM" id="MobiDB-lite"/>
    </source>
</evidence>
<dbReference type="InterPro" id="IPR049552">
    <property type="entry name" value="PKS_DH_N"/>
</dbReference>
<evidence type="ECO:0000256" key="9">
    <source>
        <dbReference type="PROSITE-ProRule" id="PRU01363"/>
    </source>
</evidence>
<dbReference type="GO" id="GO:0071770">
    <property type="term" value="P:DIM/DIP cell wall layer assembly"/>
    <property type="evidence" value="ECO:0007669"/>
    <property type="project" value="TreeGrafter"/>
</dbReference>
<dbReference type="KEGG" id="slom:PXH66_02455"/>
<dbReference type="EMBL" id="CP119075">
    <property type="protein sequence ID" value="WED65707.1"/>
    <property type="molecule type" value="Genomic_DNA"/>
</dbReference>
<dbReference type="InterPro" id="IPR042104">
    <property type="entry name" value="PKS_dehydratase_sf"/>
</dbReference>
<dbReference type="InterPro" id="IPR013217">
    <property type="entry name" value="Methyltransf_12"/>
</dbReference>
<feature type="domain" description="Ketosynthase family 3 (KS3)" evidence="12">
    <location>
        <begin position="9"/>
        <end position="435"/>
    </location>
</feature>
<dbReference type="InterPro" id="IPR029063">
    <property type="entry name" value="SAM-dependent_MTases_sf"/>
</dbReference>
<gene>
    <name evidence="14" type="ORF">PXH66_02455</name>
</gene>
<dbReference type="GO" id="GO:0005737">
    <property type="term" value="C:cytoplasm"/>
    <property type="evidence" value="ECO:0007669"/>
    <property type="project" value="TreeGrafter"/>
</dbReference>
<dbReference type="InterPro" id="IPR020807">
    <property type="entry name" value="PKS_DH"/>
</dbReference>
<dbReference type="InterPro" id="IPR020843">
    <property type="entry name" value="ER"/>
</dbReference>
<dbReference type="InterPro" id="IPR016039">
    <property type="entry name" value="Thiolase-like"/>
</dbReference>
<dbReference type="Gene3D" id="3.40.50.720">
    <property type="entry name" value="NAD(P)-binding Rossmann-like Domain"/>
    <property type="match status" value="2"/>
</dbReference>
<dbReference type="InterPro" id="IPR011032">
    <property type="entry name" value="GroES-like_sf"/>
</dbReference>
<dbReference type="Proteomes" id="UP001218638">
    <property type="component" value="Chromosome"/>
</dbReference>
<dbReference type="InterPro" id="IPR009081">
    <property type="entry name" value="PP-bd_ACP"/>
</dbReference>
<dbReference type="InterPro" id="IPR001227">
    <property type="entry name" value="Ac_transferase_dom_sf"/>
</dbReference>
<dbReference type="PANTHER" id="PTHR43775:SF37">
    <property type="entry name" value="SI:DKEY-61P9.11"/>
    <property type="match status" value="1"/>
</dbReference>
<keyword evidence="15" id="KW-1185">Reference proteome</keyword>
<evidence type="ECO:0000259" key="13">
    <source>
        <dbReference type="PROSITE" id="PS52019"/>
    </source>
</evidence>
<dbReference type="SUPFAM" id="SSF53901">
    <property type="entry name" value="Thiolase-like"/>
    <property type="match status" value="1"/>
</dbReference>
<organism evidence="14 15">
    <name type="scientific">Synoicihabitans lomoniglobus</name>
    <dbReference type="NCBI Taxonomy" id="2909285"/>
    <lineage>
        <taxon>Bacteria</taxon>
        <taxon>Pseudomonadati</taxon>
        <taxon>Verrucomicrobiota</taxon>
        <taxon>Opitutia</taxon>
        <taxon>Opitutales</taxon>
        <taxon>Opitutaceae</taxon>
        <taxon>Synoicihabitans</taxon>
    </lineage>
</organism>
<dbReference type="FunFam" id="3.40.47.10:FF:000042">
    <property type="entry name" value="Polyketide synthase Pks13"/>
    <property type="match status" value="1"/>
</dbReference>
<dbReference type="InterPro" id="IPR020806">
    <property type="entry name" value="PKS_PP-bd"/>
</dbReference>
<name>A0AAF0A247_9BACT</name>
<dbReference type="Gene3D" id="3.40.366.10">
    <property type="entry name" value="Malonyl-Coenzyme A Acyl Carrier Protein, domain 2"/>
    <property type="match status" value="1"/>
</dbReference>
<protein>
    <submittedName>
        <fullName evidence="14">SDR family NAD(P)-dependent oxidoreductase</fullName>
    </submittedName>
</protein>
<dbReference type="SUPFAM" id="SSF52151">
    <property type="entry name" value="FabD/lysophospholipase-like"/>
    <property type="match status" value="1"/>
</dbReference>
<feature type="region of interest" description="C-terminal hotdog fold" evidence="9">
    <location>
        <begin position="1764"/>
        <end position="1890"/>
    </location>
</feature>
<dbReference type="Gene3D" id="1.10.1200.10">
    <property type="entry name" value="ACP-like"/>
    <property type="match status" value="1"/>
</dbReference>
<feature type="active site" description="Proton donor; for dehydratase activity" evidence="9">
    <location>
        <position position="1812"/>
    </location>
</feature>
<feature type="domain" description="Carrier" evidence="11">
    <location>
        <begin position="2266"/>
        <end position="2341"/>
    </location>
</feature>
<dbReference type="InterPro" id="IPR013149">
    <property type="entry name" value="ADH-like_C"/>
</dbReference>
<dbReference type="FunFam" id="1.10.1200.10:FF:000016">
    <property type="entry name" value="Non-ribosomal peptide synthase"/>
    <property type="match status" value="1"/>
</dbReference>
<keyword evidence="6" id="KW-0443">Lipid metabolism</keyword>
<dbReference type="SMART" id="SM00825">
    <property type="entry name" value="PKS_KS"/>
    <property type="match status" value="1"/>
</dbReference>
<dbReference type="InterPro" id="IPR049551">
    <property type="entry name" value="PKS_DH_C"/>
</dbReference>
<dbReference type="FunFam" id="3.40.50.720:FF:000209">
    <property type="entry name" value="Polyketide synthase Pks12"/>
    <property type="match status" value="1"/>
</dbReference>
<dbReference type="InterPro" id="IPR013154">
    <property type="entry name" value="ADH-like_N"/>
</dbReference>
<keyword evidence="1" id="KW-0596">Phosphopantetheine</keyword>
<dbReference type="PANTHER" id="PTHR43775">
    <property type="entry name" value="FATTY ACID SYNTHASE"/>
    <property type="match status" value="1"/>
</dbReference>
<dbReference type="Gene3D" id="3.40.50.150">
    <property type="entry name" value="Vaccinia Virus protein VP39"/>
    <property type="match status" value="1"/>
</dbReference>
<dbReference type="Pfam" id="PF08659">
    <property type="entry name" value="KR"/>
    <property type="match status" value="1"/>
</dbReference>
<dbReference type="SUPFAM" id="SSF55048">
    <property type="entry name" value="Probable ACP-binding domain of malonyl-CoA ACP transacylase"/>
    <property type="match status" value="1"/>
</dbReference>
<dbReference type="Gene3D" id="3.10.129.110">
    <property type="entry name" value="Polyketide synthase dehydratase"/>
    <property type="match status" value="1"/>
</dbReference>
<keyword evidence="8" id="KW-0012">Acyltransferase</keyword>
<dbReference type="InterPro" id="IPR057326">
    <property type="entry name" value="KR_dom"/>
</dbReference>
<dbReference type="GO" id="GO:0006633">
    <property type="term" value="P:fatty acid biosynthetic process"/>
    <property type="evidence" value="ECO:0007669"/>
    <property type="project" value="TreeGrafter"/>
</dbReference>
<dbReference type="InterPro" id="IPR036291">
    <property type="entry name" value="NAD(P)-bd_dom_sf"/>
</dbReference>
<feature type="region of interest" description="Disordered" evidence="10">
    <location>
        <begin position="2247"/>
        <end position="2267"/>
    </location>
</feature>
<dbReference type="Pfam" id="PF00107">
    <property type="entry name" value="ADH_zinc_N"/>
    <property type="match status" value="1"/>
</dbReference>
<dbReference type="SUPFAM" id="SSF47336">
    <property type="entry name" value="ACP-like"/>
    <property type="match status" value="1"/>
</dbReference>
<evidence type="ECO:0000259" key="12">
    <source>
        <dbReference type="PROSITE" id="PS52004"/>
    </source>
</evidence>
<evidence type="ECO:0000256" key="3">
    <source>
        <dbReference type="ARBA" id="ARBA00022679"/>
    </source>
</evidence>
<dbReference type="Gene3D" id="3.40.47.10">
    <property type="match status" value="1"/>
</dbReference>
<dbReference type="SUPFAM" id="SSF53335">
    <property type="entry name" value="S-adenosyl-L-methionine-dependent methyltransferases"/>
    <property type="match status" value="1"/>
</dbReference>
<dbReference type="CDD" id="cd08953">
    <property type="entry name" value="KR_2_SDR_x"/>
    <property type="match status" value="1"/>
</dbReference>
<dbReference type="SUPFAM" id="SSF51735">
    <property type="entry name" value="NAD(P)-binding Rossmann-fold domains"/>
    <property type="match status" value="2"/>
</dbReference>
<evidence type="ECO:0000313" key="15">
    <source>
        <dbReference type="Proteomes" id="UP001218638"/>
    </source>
</evidence>
<dbReference type="InterPro" id="IPR013968">
    <property type="entry name" value="PKS_KR"/>
</dbReference>
<dbReference type="GO" id="GO:0044550">
    <property type="term" value="P:secondary metabolite biosynthetic process"/>
    <property type="evidence" value="ECO:0007669"/>
    <property type="project" value="UniProtKB-ARBA"/>
</dbReference>
<dbReference type="Pfam" id="PF08242">
    <property type="entry name" value="Methyltransf_12"/>
    <property type="match status" value="1"/>
</dbReference>
<dbReference type="Pfam" id="PF00109">
    <property type="entry name" value="ketoacyl-synt"/>
    <property type="match status" value="1"/>
</dbReference>
<sequence>MSTPPDELPDAIAVIGLAVRFPGANSVEAFWDNLRAGRESLTALSDDALRAAGVDPAMIANPAYVRSNGVLADADQFDAAFFGMTPREAALTDPQHRVFLELAWTALERAGYDSTRVSGPVGVFAGAGMSTYLLRNLLPNRDVVESAGEMALLLGNNKDFVPTRTSYKLDLRGPSINVNTACSTSLVATHLACQSLLDHHCDMALAGGVSVQVPQEQGYLYTEGGIGSSDGHCRAFDTDASGTVSGNGCGIVVLRRLADAIADGDPIHAVIRGSAVNNDGADKAGFTAPSITGQSQVIAEAQAVAEVDPTEISYVEAHGTGTPLGDPIEVAALCEAFEGVPTGACALGSVKTNFGHLDEAAGLAGLAKTILALQHRELPASLHFSTPNSRIDFPNTPFRVNASLGPWTVPAGRRRIAGVSSFGIGGTNAHVVVAEAPEPSPSSPARGAQLLVLSATTATALDRARENLAVWLEDNSSVNLADVAYTLAQGRRAFTHRTAITAHGSAEAVRQLRAAQPQTASSAPPPQVWIFSGQGSPYVGMLAGLYAAEPVVRDTIDQCADLLREPLGCDLREILTPDAPLAAERLRDTALAQPIVFVADYALAQLWLSRGGEPAVMIGHSLGEYVAACVAGVFTLEDALKLVTARGALMAAQSAGAMLAVGLSAEAAMDQARDQARDQAVDLAAVNAPDSCVLSGATETIDRLASSFTAQGVATTRLDTSHAFHSAMMEPMLTTFAARVRTVTLHPPQRRIISGVTGQDMTAADAIDPAYWTRHVREPVRFAAAVNTAATSTRHPLWLEVGPGRGLASMVKRCLKSVDSTRVLTSTRHAAETTDDYTHLLSTLGSMWCAGAQVNWPAWFSDQSRQRLVLPTYPFERERHWIEAPAKTSATTDFHLARMTGTLEALETKLRADPALVAHPAYPAFSAAVTPWCAAQVFRYISSALPPLTLGQSTTRTEIARALRIAPAFEKCLDFLLNLLVSEGYLDRLADEALRWQRIAADPVSSDDLRTRFPEFQGIVRLVEHCTAHYAEALSGDVPAITVLYPEGSAELLESTASENAPHTDKRVYLQLLRHAIEGKLATQPPGKPLRILEVGIGDGLLAGELAPALKDRGVDYVATDLSRAFVAKAERKATAAGLDFLSFAVLDISRDPVAQGFNAGEFDFIVGLDVVHATPRLRETLRQLRTLLAPGGCFGIVEKVRSECWVDLVWGLAEGWWYFADTEIRPLTPLLSAAGWESVLRGFDFESIAVFPRTKEARTTTDYALLLAENPTTPPVDVSNWFYAVETQRRTAVTSTNATHACDGADGLPALIALARQLGADGTDQTLELRTDESPEQLMLLGALRTIRREYPQITTRHVLAAGEALSTTVRPVQPDTNSGFVRRAGGVYLITGGFGSMGRVFARELVRELQAHVILLGRHIDGPEQVAFVAELESLGGTVLARTGDVTDLAALENVVDAVRTQFGPIRGVIHTAGVYGQGLIRGRHADDIATTLAPKVTGTRNLARVFAHESLDFFILCSSLASVAPEPGQVDYATANAFLDAFALEHYQKTGTPTLSIGWGVWQELGMMDHDALPRVQKDAVRTEILSHGWNRIGASLWRHVLECGAPHRHLLISPTPVELPTTPLHPLFKSRHEDEAGRVCFNVRLDPAQHWVVDEHRLDGLALLPGTGFLELARAAFMEQTGATAVELSEVYFLSPLTWADNQPREVQVVLHGTSFIVLSRLADDAWMEHTRGDIRVANTPAATAIKFPMDKFVAEPPTAEAVRFGPRWHCLKSVAFDDTGAGVAEIALPEAYVSDLPDYALHPALFDMAIGFITLRHGLPDSLPFCYRRLVVHRPLPVRFRSEVRVVTRTDDGLELAATLWDEQDHLLVEVEGYRLRRRAEPAKATPADQARLVIRPGSSAAPWNVVPAHRVPPGNGEVEIEIAAAGLNFIEVLYANGMLPTTPELEHRFGLECAGRVVRVGAQVAGVAVGDEVIAYANGCFASYVTVPTGAISPRPSGLSPAAAVTLPGAYATAHYALVTQGRLRRGEKVLIHAAAGGVGLAAVHIARHLGAEVFATAGSDAKRNFLRDLGVVHVMDSRSLAFAAEVQQLTDGRGVDVVLNSLGGDFLRASLDLVAPRGRFIELGKRDLLGGSSLDLAPFARIISFIVIDVGPDLPEFETIWHEVCAHFADGTYPALPHKTFPLADAAPAFDYMARARHIGKVVLLPGDPAALLAAARELPPAGRSRAAILGLPEVSSPKEVSPPARVMPVAPDASHSTTPTNDIERTIAAIWEELLGVKPVGIDDDFFALRGDSLLAAQVMARIQSALAVKLPLSSIFDRPTVSGLAARVQSLRRNVPDSLADDEEEGDL</sequence>
<dbReference type="Pfam" id="PF21089">
    <property type="entry name" value="PKS_DH_N"/>
    <property type="match status" value="1"/>
</dbReference>
<dbReference type="Pfam" id="PF14765">
    <property type="entry name" value="PS-DH"/>
    <property type="match status" value="1"/>
</dbReference>
<dbReference type="InterPro" id="IPR036736">
    <property type="entry name" value="ACP-like_sf"/>
</dbReference>
<dbReference type="PROSITE" id="PS50075">
    <property type="entry name" value="CARRIER"/>
    <property type="match status" value="1"/>
</dbReference>
<dbReference type="PROSITE" id="PS52019">
    <property type="entry name" value="PKS_MFAS_DH"/>
    <property type="match status" value="1"/>
</dbReference>
<reference evidence="14" key="1">
    <citation type="submission" date="2023-03" db="EMBL/GenBank/DDBJ databases">
        <title>Lomoglobus Profundus gen. nov., sp. nov., a novel member of the phylum Verrucomicrobia, isolated from deep-marine sediment of South China Sea.</title>
        <authorList>
            <person name="Ahmad T."/>
            <person name="Ishaq S.E."/>
            <person name="Wang F."/>
        </authorList>
    </citation>
    <scope>NUCLEOTIDE SEQUENCE</scope>
    <source>
        <strain evidence="14">LMO-M01</strain>
    </source>
</reference>
<dbReference type="SMART" id="SM00826">
    <property type="entry name" value="PKS_DH"/>
    <property type="match status" value="1"/>
</dbReference>
<evidence type="ECO:0000256" key="1">
    <source>
        <dbReference type="ARBA" id="ARBA00022450"/>
    </source>
</evidence>
<evidence type="ECO:0000256" key="7">
    <source>
        <dbReference type="ARBA" id="ARBA00023268"/>
    </source>
</evidence>
<dbReference type="Gene3D" id="1.10.1240.100">
    <property type="match status" value="1"/>
</dbReference>
<dbReference type="InterPro" id="IPR016035">
    <property type="entry name" value="Acyl_Trfase/lysoPLipase"/>
</dbReference>